<reference evidence="4 5" key="1">
    <citation type="journal article" date="2014" name="Int. J. Syst. Evol. Microbiol.">
        <title>Complete genome sequence of Corynebacterium casei LMG S-19264T (=DSM 44701T), isolated from a smear-ripened cheese.</title>
        <authorList>
            <consortium name="US DOE Joint Genome Institute (JGI-PGF)"/>
            <person name="Walter F."/>
            <person name="Albersmeier A."/>
            <person name="Kalinowski J."/>
            <person name="Ruckert C."/>
        </authorList>
    </citation>
    <scope>NUCLEOTIDE SEQUENCE [LARGE SCALE GENOMIC DNA]</scope>
    <source>
        <strain evidence="4 5">CGMCC 1.15896</strain>
    </source>
</reference>
<organism evidence="4 5">
    <name type="scientific">Pelagibacterium lentulum</name>
    <dbReference type="NCBI Taxonomy" id="2029865"/>
    <lineage>
        <taxon>Bacteria</taxon>
        <taxon>Pseudomonadati</taxon>
        <taxon>Pseudomonadota</taxon>
        <taxon>Alphaproteobacteria</taxon>
        <taxon>Hyphomicrobiales</taxon>
        <taxon>Devosiaceae</taxon>
        <taxon>Pelagibacterium</taxon>
    </lineage>
</organism>
<accession>A0A916RMP0</accession>
<keyword evidence="5" id="KW-1185">Reference proteome</keyword>
<sequence>MFKFTNTLKGASVLTIAAVMATTAAHAQDGADLGISDADYSLDALIEAAQQEGPITVIDATGQIVNMAEAFTEKYGIEAVGVRMSAQEQEQILVREAAANNVQTDVFNMSNLPSITSSLLPQGIVVSWFPPDFADVIAPEHQSPALTSHNPWLWAYNSDVHPDGCPVDNMWALTEPEWAGKVAFPDPQLRNETIFWFNQMETNSDEQMAQAYEAYFGEPLETEEASATAEWVKRFAGNNPTIARGDSDVGPIVGASTEDDSRIGFLSTAIFRHAERDGYNMAVCEGMQPFVGQLAPRVAVIAAGTQHPNAAKLFARFMMTEEGMLPQLQDGKISTNADANMPEMERSGVINLVDQLHMADAATADSDFARLQDWQDFWIVNSR</sequence>
<keyword evidence="1 3" id="KW-0732">Signal</keyword>
<dbReference type="Gene3D" id="3.40.190.10">
    <property type="entry name" value="Periplasmic binding protein-like II"/>
    <property type="match status" value="2"/>
</dbReference>
<dbReference type="InterPro" id="IPR006059">
    <property type="entry name" value="SBP"/>
</dbReference>
<evidence type="ECO:0000256" key="2">
    <source>
        <dbReference type="ARBA" id="ARBA00022764"/>
    </source>
</evidence>
<evidence type="ECO:0000256" key="3">
    <source>
        <dbReference type="SAM" id="SignalP"/>
    </source>
</evidence>
<keyword evidence="2" id="KW-0574">Periplasm</keyword>
<dbReference type="AlphaFoldDB" id="A0A916RMP0"/>
<dbReference type="PANTHER" id="PTHR30006:SF2">
    <property type="entry name" value="ABC TRANSPORTER SUBSTRATE-BINDING PROTEIN"/>
    <property type="match status" value="1"/>
</dbReference>
<name>A0A916RMP0_9HYPH</name>
<comment type="caution">
    <text evidence="4">The sequence shown here is derived from an EMBL/GenBank/DDBJ whole genome shotgun (WGS) entry which is preliminary data.</text>
</comment>
<evidence type="ECO:0000313" key="5">
    <source>
        <dbReference type="Proteomes" id="UP000596977"/>
    </source>
</evidence>
<dbReference type="PANTHER" id="PTHR30006">
    <property type="entry name" value="THIAMINE-BINDING PERIPLASMIC PROTEIN-RELATED"/>
    <property type="match status" value="1"/>
</dbReference>
<dbReference type="SUPFAM" id="SSF53850">
    <property type="entry name" value="Periplasmic binding protein-like II"/>
    <property type="match status" value="1"/>
</dbReference>
<proteinExistence type="predicted"/>
<dbReference type="RefSeq" id="WP_127072229.1">
    <property type="nucleotide sequence ID" value="NZ_BMKB01000008.1"/>
</dbReference>
<evidence type="ECO:0000256" key="1">
    <source>
        <dbReference type="ARBA" id="ARBA00022729"/>
    </source>
</evidence>
<feature type="chain" id="PRO_5037010119" evidence="3">
    <location>
        <begin position="28"/>
        <end position="383"/>
    </location>
</feature>
<dbReference type="Pfam" id="PF13416">
    <property type="entry name" value="SBP_bac_8"/>
    <property type="match status" value="1"/>
</dbReference>
<dbReference type="OrthoDB" id="8673316at2"/>
<dbReference type="Proteomes" id="UP000596977">
    <property type="component" value="Unassembled WGS sequence"/>
</dbReference>
<protein>
    <submittedName>
        <fullName evidence="4">ABC transporter substrate-binding protein</fullName>
    </submittedName>
</protein>
<feature type="signal peptide" evidence="3">
    <location>
        <begin position="1"/>
        <end position="27"/>
    </location>
</feature>
<dbReference type="EMBL" id="BMKB01000008">
    <property type="protein sequence ID" value="GGA62310.1"/>
    <property type="molecule type" value="Genomic_DNA"/>
</dbReference>
<evidence type="ECO:0000313" key="4">
    <source>
        <dbReference type="EMBL" id="GGA62310.1"/>
    </source>
</evidence>
<gene>
    <name evidence="4" type="ORF">GCM10011499_35850</name>
</gene>